<dbReference type="PROSITE" id="PS51257">
    <property type="entry name" value="PROKAR_LIPOPROTEIN"/>
    <property type="match status" value="1"/>
</dbReference>
<dbReference type="RefSeq" id="WP_051146670.1">
    <property type="nucleotide sequence ID" value="NZ_JAFKDB010000002.1"/>
</dbReference>
<reference evidence="1 2" key="1">
    <citation type="submission" date="2021-02" db="EMBL/GenBank/DDBJ databases">
        <title>PHA producing bacteria isolated from coastal sediment in Guangdong, Shenzhen.</title>
        <authorList>
            <person name="Zheng W."/>
            <person name="Yu S."/>
            <person name="Huang Y."/>
        </authorList>
    </citation>
    <scope>NUCLEOTIDE SEQUENCE [LARGE SCALE GENOMIC DNA]</scope>
    <source>
        <strain evidence="1 2">TN21-5</strain>
    </source>
</reference>
<evidence type="ECO:0000313" key="1">
    <source>
        <dbReference type="EMBL" id="MBN7768299.1"/>
    </source>
</evidence>
<comment type="caution">
    <text evidence="1">The sequence shown here is derived from an EMBL/GenBank/DDBJ whole genome shotgun (WGS) entry which is preliminary data.</text>
</comment>
<evidence type="ECO:0000313" key="2">
    <source>
        <dbReference type="Proteomes" id="UP000664344"/>
    </source>
</evidence>
<organism evidence="1 2">
    <name type="scientific">Marinobacter daepoensis</name>
    <dbReference type="NCBI Taxonomy" id="262077"/>
    <lineage>
        <taxon>Bacteria</taxon>
        <taxon>Pseudomonadati</taxon>
        <taxon>Pseudomonadota</taxon>
        <taxon>Gammaproteobacteria</taxon>
        <taxon>Pseudomonadales</taxon>
        <taxon>Marinobacteraceae</taxon>
        <taxon>Marinobacter</taxon>
    </lineage>
</organism>
<gene>
    <name evidence="1" type="ORF">JYP53_00085</name>
</gene>
<protein>
    <recommendedName>
        <fullName evidence="3">Lipoprotein</fullName>
    </recommendedName>
</protein>
<dbReference type="EMBL" id="JAFKDB010000002">
    <property type="protein sequence ID" value="MBN7768299.1"/>
    <property type="molecule type" value="Genomic_DNA"/>
</dbReference>
<dbReference type="Proteomes" id="UP000664344">
    <property type="component" value="Unassembled WGS sequence"/>
</dbReference>
<proteinExistence type="predicted"/>
<keyword evidence="2" id="KW-1185">Reference proteome</keyword>
<evidence type="ECO:0008006" key="3">
    <source>
        <dbReference type="Google" id="ProtNLM"/>
    </source>
</evidence>
<name>A0ABS3B9M6_9GAMM</name>
<sequence length="167" mass="18329">MYRAVVIVLSALLASGCVGLAVGTYGKAEWVRTDFRLAKERNQFSFEKRDAPYTEEEITAYWGDPDSVDHFKECKVLIYKDGTSWAGVGAFVGIAPVPLVVPTGTYKNRFYLQNQVAVGLIQEYGEVGRAVGYTCGSNECGVSTGKKAENYHLQPGEAIASWCAKRQ</sequence>
<accession>A0ABS3B9M6</accession>